<accession>A0AAU6WD25</accession>
<evidence type="ECO:0000313" key="3">
    <source>
        <dbReference type="Proteomes" id="UP001486888"/>
    </source>
</evidence>
<gene>
    <name evidence="2" type="ORF">QMQ05_14755</name>
</gene>
<proteinExistence type="predicted"/>
<dbReference type="KEGG" id="gey:QMQ05_14755"/>
<reference evidence="2 3" key="1">
    <citation type="submission" date="2023-05" db="EMBL/GenBank/DDBJ databases">
        <title>Glutamicibacter sp. B1, complete genome.</title>
        <authorList>
            <person name="Long Y.H."/>
            <person name="Fang T."/>
            <person name="Li X.Y."/>
        </authorList>
    </citation>
    <scope>NUCLEOTIDE SEQUENCE [LARGE SCALE GENOMIC DNA]</scope>
    <source>
        <strain evidence="2 3">B1</strain>
    </source>
</reference>
<organism evidence="2 3">
    <name type="scientific">Glutamicibacter ectropisis</name>
    <dbReference type="NCBI Taxonomy" id="3046593"/>
    <lineage>
        <taxon>Bacteria</taxon>
        <taxon>Bacillati</taxon>
        <taxon>Actinomycetota</taxon>
        <taxon>Actinomycetes</taxon>
        <taxon>Micrococcales</taxon>
        <taxon>Micrococcaceae</taxon>
        <taxon>Glutamicibacter</taxon>
    </lineage>
</organism>
<sequence>MSTPKRSVQQARPAKDSVRTKTAGITSLTKEFQSALSKKMEQDSQSLHGITPAQRAAITSDATEAFETLAEKVQHNLRLNEAAPQNVTQVDRGDTTMVNIAVDMQQSLLSLGPALAKISTPVSPQLARASAATEQAWRDLQNEFGLLTSTEVSNLVGSDPPNRSYASNQRSQGKLIAVKRPKGLLYPGYQFDRTEHVILPVIEQLIILAKAAGRSESSLALWIIRPTSYLDGDRPVDRFTDTDEVLEVAKQAFGVQW</sequence>
<dbReference type="EMBL" id="CP125942">
    <property type="protein sequence ID" value="XAO45591.1"/>
    <property type="molecule type" value="Genomic_DNA"/>
</dbReference>
<feature type="compositionally biased region" description="Polar residues" evidence="1">
    <location>
        <begin position="1"/>
        <end position="10"/>
    </location>
</feature>
<name>A0AAU6WD25_9MICC</name>
<evidence type="ECO:0000256" key="1">
    <source>
        <dbReference type="SAM" id="MobiDB-lite"/>
    </source>
</evidence>
<keyword evidence="3" id="KW-1185">Reference proteome</keyword>
<dbReference type="RefSeq" id="WP_345471235.1">
    <property type="nucleotide sequence ID" value="NZ_CP125942.1"/>
</dbReference>
<evidence type="ECO:0000313" key="2">
    <source>
        <dbReference type="EMBL" id="XAO45591.1"/>
    </source>
</evidence>
<evidence type="ECO:0008006" key="4">
    <source>
        <dbReference type="Google" id="ProtNLM"/>
    </source>
</evidence>
<protein>
    <recommendedName>
        <fullName evidence="4">Antitoxin Xre/MbcA/ParS-like toxin-binding domain-containing protein</fullName>
    </recommendedName>
</protein>
<dbReference type="Proteomes" id="UP001486888">
    <property type="component" value="Chromosome"/>
</dbReference>
<dbReference type="AlphaFoldDB" id="A0AAU6WD25"/>
<feature type="region of interest" description="Disordered" evidence="1">
    <location>
        <begin position="1"/>
        <end position="23"/>
    </location>
</feature>